<keyword evidence="3" id="KW-1185">Reference proteome</keyword>
<organism evidence="2 3">
    <name type="scientific">Parabacteroides faecis</name>
    <dbReference type="NCBI Taxonomy" id="1217282"/>
    <lineage>
        <taxon>Bacteria</taxon>
        <taxon>Pseudomonadati</taxon>
        <taxon>Bacteroidota</taxon>
        <taxon>Bacteroidia</taxon>
        <taxon>Bacteroidales</taxon>
        <taxon>Tannerellaceae</taxon>
        <taxon>Parabacteroides</taxon>
    </lineage>
</organism>
<sequence>MKRYIIIAVSFALCLLFNDKVAAQSIVEQAVETLKVDANQQVQDLIERSVARWQSEGYTVVPYTEFKTSSNPLPQEIEVRFQENLVKYANKEFGGEHNSFVIYKREYYYSTVYILQVIEDCPSGIIPNKFTKADTYSLLD</sequence>
<dbReference type="RefSeq" id="WP_122374759.1">
    <property type="nucleotide sequence ID" value="NZ_BMPB01000001.1"/>
</dbReference>
<reference evidence="2 3" key="1">
    <citation type="submission" date="2020-08" db="EMBL/GenBank/DDBJ databases">
        <title>Genomic Encyclopedia of Type Strains, Phase IV (KMG-IV): sequencing the most valuable type-strain genomes for metagenomic binning, comparative biology and taxonomic classification.</title>
        <authorList>
            <person name="Goeker M."/>
        </authorList>
    </citation>
    <scope>NUCLEOTIDE SEQUENCE [LARGE SCALE GENOMIC DNA]</scope>
    <source>
        <strain evidence="2 3">DSM 102983</strain>
    </source>
</reference>
<keyword evidence="1" id="KW-0732">Signal</keyword>
<gene>
    <name evidence="2" type="ORF">GGQ57_001866</name>
</gene>
<evidence type="ECO:0008006" key="4">
    <source>
        <dbReference type="Google" id="ProtNLM"/>
    </source>
</evidence>
<evidence type="ECO:0000256" key="1">
    <source>
        <dbReference type="SAM" id="SignalP"/>
    </source>
</evidence>
<proteinExistence type="predicted"/>
<evidence type="ECO:0000313" key="3">
    <source>
        <dbReference type="Proteomes" id="UP000533637"/>
    </source>
</evidence>
<name>A0ABR6KKC9_9BACT</name>
<feature type="signal peptide" evidence="1">
    <location>
        <begin position="1"/>
        <end position="22"/>
    </location>
</feature>
<dbReference type="Proteomes" id="UP000533637">
    <property type="component" value="Unassembled WGS sequence"/>
</dbReference>
<accession>A0ABR6KKC9</accession>
<feature type="chain" id="PRO_5047209117" description="DUF4359 domain-containing protein" evidence="1">
    <location>
        <begin position="23"/>
        <end position="140"/>
    </location>
</feature>
<evidence type="ECO:0000313" key="2">
    <source>
        <dbReference type="EMBL" id="MBB4621969.1"/>
    </source>
</evidence>
<comment type="caution">
    <text evidence="2">The sequence shown here is derived from an EMBL/GenBank/DDBJ whole genome shotgun (WGS) entry which is preliminary data.</text>
</comment>
<dbReference type="EMBL" id="JACHOC010000003">
    <property type="protein sequence ID" value="MBB4621969.1"/>
    <property type="molecule type" value="Genomic_DNA"/>
</dbReference>
<protein>
    <recommendedName>
        <fullName evidence="4">DUF4359 domain-containing protein</fullName>
    </recommendedName>
</protein>